<proteinExistence type="inferred from homology"/>
<dbReference type="PANTHER" id="PTHR13420:SF7">
    <property type="entry name" value="UPF0235 PROTEIN C15ORF40"/>
    <property type="match status" value="1"/>
</dbReference>
<dbReference type="VEuPathDB" id="VectorBase:GAUT031301"/>
<sequence length="154" mass="17357">MSFKDLRFLSHVRLCIVRLEMRRIYQISLQAMSKSKRNKFNSPPLVSKSEKIEEPIRLDKDGNICVRILAKPGAKQNCITDISIEGVGIQIAAPPSEGEANAELVKYLSKVLRLRKSDVVLDKGARSRNKIVLINKDLITTDVVKELIQMEIGL</sequence>
<dbReference type="PANTHER" id="PTHR13420">
    <property type="entry name" value="UPF0235 PROTEIN C15ORF40"/>
    <property type="match status" value="1"/>
</dbReference>
<accession>A0A1A9VAS3</accession>
<reference evidence="2" key="1">
    <citation type="submission" date="2020-05" db="UniProtKB">
        <authorList>
            <consortium name="EnsemblMetazoa"/>
        </authorList>
    </citation>
    <scope>IDENTIFICATION</scope>
    <source>
        <strain evidence="2">TTRI</strain>
    </source>
</reference>
<name>A0A1A9VAS3_GLOAU</name>
<dbReference type="NCBIfam" id="TIGR00251">
    <property type="entry name" value="DUF167 family protein"/>
    <property type="match status" value="1"/>
</dbReference>
<dbReference type="STRING" id="7395.A0A1A9VAS3"/>
<comment type="similarity">
    <text evidence="1">Belongs to the UPF0235 family.</text>
</comment>
<keyword evidence="3" id="KW-1185">Reference proteome</keyword>
<evidence type="ECO:0000313" key="3">
    <source>
        <dbReference type="Proteomes" id="UP000078200"/>
    </source>
</evidence>
<dbReference type="GO" id="GO:0005737">
    <property type="term" value="C:cytoplasm"/>
    <property type="evidence" value="ECO:0007669"/>
    <property type="project" value="TreeGrafter"/>
</dbReference>
<dbReference type="Pfam" id="PF02594">
    <property type="entry name" value="DUF167"/>
    <property type="match status" value="1"/>
</dbReference>
<protein>
    <submittedName>
        <fullName evidence="2">Uncharacterized protein</fullName>
    </submittedName>
</protein>
<dbReference type="AlphaFoldDB" id="A0A1A9VAS3"/>
<dbReference type="Gene3D" id="3.30.1200.10">
    <property type="entry name" value="YggU-like"/>
    <property type="match status" value="1"/>
</dbReference>
<dbReference type="EnsemblMetazoa" id="GAUT031301-RA">
    <property type="protein sequence ID" value="GAUT031301-PA"/>
    <property type="gene ID" value="GAUT031301"/>
</dbReference>
<dbReference type="SMART" id="SM01152">
    <property type="entry name" value="DUF167"/>
    <property type="match status" value="1"/>
</dbReference>
<evidence type="ECO:0000256" key="1">
    <source>
        <dbReference type="ARBA" id="ARBA00010364"/>
    </source>
</evidence>
<dbReference type="InterPro" id="IPR036591">
    <property type="entry name" value="YggU-like_sf"/>
</dbReference>
<dbReference type="InterPro" id="IPR003746">
    <property type="entry name" value="DUF167"/>
</dbReference>
<dbReference type="Proteomes" id="UP000078200">
    <property type="component" value="Unassembled WGS sequence"/>
</dbReference>
<organism evidence="2 3">
    <name type="scientific">Glossina austeni</name>
    <name type="common">Savannah tsetse fly</name>
    <dbReference type="NCBI Taxonomy" id="7395"/>
    <lineage>
        <taxon>Eukaryota</taxon>
        <taxon>Metazoa</taxon>
        <taxon>Ecdysozoa</taxon>
        <taxon>Arthropoda</taxon>
        <taxon>Hexapoda</taxon>
        <taxon>Insecta</taxon>
        <taxon>Pterygota</taxon>
        <taxon>Neoptera</taxon>
        <taxon>Endopterygota</taxon>
        <taxon>Diptera</taxon>
        <taxon>Brachycera</taxon>
        <taxon>Muscomorpha</taxon>
        <taxon>Hippoboscoidea</taxon>
        <taxon>Glossinidae</taxon>
        <taxon>Glossina</taxon>
    </lineage>
</organism>
<dbReference type="SUPFAM" id="SSF69786">
    <property type="entry name" value="YggU-like"/>
    <property type="match status" value="1"/>
</dbReference>
<dbReference type="HAMAP" id="MF_00634">
    <property type="entry name" value="UPF0235"/>
    <property type="match status" value="1"/>
</dbReference>
<evidence type="ECO:0000313" key="2">
    <source>
        <dbReference type="EnsemblMetazoa" id="GAUT031301-PA"/>
    </source>
</evidence>